<dbReference type="GO" id="GO:0004497">
    <property type="term" value="F:monooxygenase activity"/>
    <property type="evidence" value="ECO:0007669"/>
    <property type="project" value="UniProtKB-KW"/>
</dbReference>
<dbReference type="GO" id="GO:0020037">
    <property type="term" value="F:heme binding"/>
    <property type="evidence" value="ECO:0007669"/>
    <property type="project" value="InterPro"/>
</dbReference>
<sequence length="460" mass="52647">MKLISDDIVVDTGAATPVYPAIYPELETDFELSNPNSWRRGHPYELYASMRTQAPVMWSKMRSGGSRYWSVSRYEDIKSVELQPEIFSSARGGINLAVPERKHWKPEILIRASMDNLISMDEPQHMQMRIQQKDFFIPAYVAELREKVRAKVDQLCDDLEANGPTVDFVKAFSNELPLYTLCEMLGVDEADRPKIVHWMHYLEMASQFMSNPLRTFVGEPLFPFRFRKVVEEMFEYGARVMADRRVNPRNDLLTVIAHSKLENEELPQEYLDGSWLLIIFAGNDTTRNSLSGTIKLMTEFPDQRAMVLSDPSMIPQMSEEALRMVSPVKHMRRTAMEDTELNGQRIAKDEKVVMWYGAGNRDPEVFPNPDVFDMTRDNVGKHIAFGHGVHKCLGSRVAQMQLRVAYEQLFARFPKIEFTGQIKYGPNALVHAISKLEVNLYGRGNSKPTQVQVKTPATAS</sequence>
<keyword evidence="10" id="KW-1185">Reference proteome</keyword>
<evidence type="ECO:0000256" key="1">
    <source>
        <dbReference type="ARBA" id="ARBA00010617"/>
    </source>
</evidence>
<evidence type="ECO:0000313" key="9">
    <source>
        <dbReference type="EMBL" id="RIJ21651.1"/>
    </source>
</evidence>
<evidence type="ECO:0000256" key="8">
    <source>
        <dbReference type="RuleBase" id="RU000461"/>
    </source>
</evidence>
<dbReference type="SUPFAM" id="SSF48264">
    <property type="entry name" value="Cytochrome P450"/>
    <property type="match status" value="1"/>
</dbReference>
<dbReference type="FunFam" id="1.10.630.10:FF:000018">
    <property type="entry name" value="Cytochrome P450 monooxygenase"/>
    <property type="match status" value="1"/>
</dbReference>
<keyword evidence="5 8" id="KW-0408">Iron</keyword>
<comment type="caution">
    <text evidence="9">The sequence shown here is derived from an EMBL/GenBank/DDBJ whole genome shotgun (WGS) entry which is preliminary data.</text>
</comment>
<dbReference type="OrthoDB" id="9801155at2"/>
<gene>
    <name evidence="9" type="ORF">D1224_12905</name>
</gene>
<comment type="function">
    <text evidence="7">Cytochromes P450 are a group of heme-thiolate monooxygenases. They oxidize a variety of structurally unrelated compounds, including steroids, fatty acids, and xenobiotics.</text>
</comment>
<name>A0A399QT40_9PROT</name>
<protein>
    <submittedName>
        <fullName evidence="9">Cytochrome P450</fullName>
    </submittedName>
</protein>
<dbReference type="InterPro" id="IPR036396">
    <property type="entry name" value="Cyt_P450_sf"/>
</dbReference>
<dbReference type="GO" id="GO:0016705">
    <property type="term" value="F:oxidoreductase activity, acting on paired donors, with incorporation or reduction of molecular oxygen"/>
    <property type="evidence" value="ECO:0007669"/>
    <property type="project" value="InterPro"/>
</dbReference>
<evidence type="ECO:0000256" key="7">
    <source>
        <dbReference type="ARBA" id="ARBA00043906"/>
    </source>
</evidence>
<dbReference type="Pfam" id="PF00067">
    <property type="entry name" value="p450"/>
    <property type="match status" value="1"/>
</dbReference>
<dbReference type="PRINTS" id="PR00359">
    <property type="entry name" value="BP450"/>
</dbReference>
<dbReference type="PROSITE" id="PS00086">
    <property type="entry name" value="CYTOCHROME_P450"/>
    <property type="match status" value="1"/>
</dbReference>
<accession>A0A399QT40</accession>
<dbReference type="InterPro" id="IPR001128">
    <property type="entry name" value="Cyt_P450"/>
</dbReference>
<dbReference type="InterPro" id="IPR017972">
    <property type="entry name" value="Cyt_P450_CS"/>
</dbReference>
<dbReference type="PANTHER" id="PTHR46696:SF1">
    <property type="entry name" value="CYTOCHROME P450 YJIB-RELATED"/>
    <property type="match status" value="1"/>
</dbReference>
<dbReference type="Proteomes" id="UP000265431">
    <property type="component" value="Unassembled WGS sequence"/>
</dbReference>
<evidence type="ECO:0000256" key="6">
    <source>
        <dbReference type="ARBA" id="ARBA00023033"/>
    </source>
</evidence>
<evidence type="ECO:0000313" key="10">
    <source>
        <dbReference type="Proteomes" id="UP000265431"/>
    </source>
</evidence>
<dbReference type="InterPro" id="IPR002397">
    <property type="entry name" value="Cyt_P450_B"/>
</dbReference>
<dbReference type="GO" id="GO:0005506">
    <property type="term" value="F:iron ion binding"/>
    <property type="evidence" value="ECO:0007669"/>
    <property type="project" value="InterPro"/>
</dbReference>
<evidence type="ECO:0000256" key="4">
    <source>
        <dbReference type="ARBA" id="ARBA00023002"/>
    </source>
</evidence>
<dbReference type="RefSeq" id="WP_119380370.1">
    <property type="nucleotide sequence ID" value="NZ_QWGB01000008.1"/>
</dbReference>
<keyword evidence="3 8" id="KW-0479">Metal-binding</keyword>
<reference evidence="9 10" key="1">
    <citation type="submission" date="2018-08" db="EMBL/GenBank/DDBJ databases">
        <title>Henriciella mobilis sp. nov., isolated from seawater.</title>
        <authorList>
            <person name="Cheng H."/>
            <person name="Wu Y.-H."/>
            <person name="Xu X.-W."/>
            <person name="Guo L.-L."/>
        </authorList>
    </citation>
    <scope>NUCLEOTIDE SEQUENCE [LARGE SCALE GENOMIC DNA]</scope>
    <source>
        <strain evidence="9 10">CCUG66934</strain>
    </source>
</reference>
<evidence type="ECO:0000256" key="2">
    <source>
        <dbReference type="ARBA" id="ARBA00022617"/>
    </source>
</evidence>
<keyword evidence="2 8" id="KW-0349">Heme</keyword>
<dbReference type="AlphaFoldDB" id="A0A399QT40"/>
<evidence type="ECO:0000256" key="5">
    <source>
        <dbReference type="ARBA" id="ARBA00023004"/>
    </source>
</evidence>
<keyword evidence="6 8" id="KW-0503">Monooxygenase</keyword>
<organism evidence="9 10">
    <name type="scientific">Henriciella barbarensis</name>
    <dbReference type="NCBI Taxonomy" id="86342"/>
    <lineage>
        <taxon>Bacteria</taxon>
        <taxon>Pseudomonadati</taxon>
        <taxon>Pseudomonadota</taxon>
        <taxon>Alphaproteobacteria</taxon>
        <taxon>Hyphomonadales</taxon>
        <taxon>Hyphomonadaceae</taxon>
        <taxon>Henriciella</taxon>
    </lineage>
</organism>
<dbReference type="EMBL" id="QWGB01000008">
    <property type="protein sequence ID" value="RIJ21651.1"/>
    <property type="molecule type" value="Genomic_DNA"/>
</dbReference>
<comment type="similarity">
    <text evidence="1 8">Belongs to the cytochrome P450 family.</text>
</comment>
<dbReference type="Gene3D" id="1.10.630.10">
    <property type="entry name" value="Cytochrome P450"/>
    <property type="match status" value="1"/>
</dbReference>
<dbReference type="PANTHER" id="PTHR46696">
    <property type="entry name" value="P450, PUTATIVE (EUROFUNG)-RELATED"/>
    <property type="match status" value="1"/>
</dbReference>
<evidence type="ECO:0000256" key="3">
    <source>
        <dbReference type="ARBA" id="ARBA00022723"/>
    </source>
</evidence>
<proteinExistence type="inferred from homology"/>
<dbReference type="CDD" id="cd11033">
    <property type="entry name" value="CYP142-like"/>
    <property type="match status" value="1"/>
</dbReference>
<keyword evidence="4 8" id="KW-0560">Oxidoreductase</keyword>